<evidence type="ECO:0000313" key="1">
    <source>
        <dbReference type="EMBL" id="KGC07830.1"/>
    </source>
</evidence>
<dbReference type="EMBL" id="JPGD01000002">
    <property type="protein sequence ID" value="KGC07830.1"/>
    <property type="molecule type" value="Genomic_DNA"/>
</dbReference>
<comment type="caution">
    <text evidence="1">The sequence shown here is derived from an EMBL/GenBank/DDBJ whole genome shotgun (WGS) entry which is preliminary data.</text>
</comment>
<dbReference type="RefSeq" id="WP_230624983.1">
    <property type="nucleotide sequence ID" value="NZ_KN150857.1"/>
</dbReference>
<gene>
    <name evidence="1" type="ORF">DM43_6087</name>
</gene>
<dbReference type="Proteomes" id="UP000029575">
    <property type="component" value="Unassembled WGS sequence"/>
</dbReference>
<evidence type="ECO:0000313" key="2">
    <source>
        <dbReference type="Proteomes" id="UP000029575"/>
    </source>
</evidence>
<protein>
    <submittedName>
        <fullName evidence="1">Uncharacterized protein</fullName>
    </submittedName>
</protein>
<proteinExistence type="predicted"/>
<organism evidence="1 2">
    <name type="scientific">Burkholderia cepacia</name>
    <name type="common">Pseudomonas cepacia</name>
    <dbReference type="NCBI Taxonomy" id="292"/>
    <lineage>
        <taxon>Bacteria</taxon>
        <taxon>Pseudomonadati</taxon>
        <taxon>Pseudomonadota</taxon>
        <taxon>Betaproteobacteria</taxon>
        <taxon>Burkholderiales</taxon>
        <taxon>Burkholderiaceae</taxon>
        <taxon>Burkholderia</taxon>
        <taxon>Burkholderia cepacia complex</taxon>
    </lineage>
</organism>
<dbReference type="AlphaFoldDB" id="A0AA88Z7U8"/>
<reference evidence="1 2" key="1">
    <citation type="submission" date="2014-06" db="EMBL/GenBank/DDBJ databases">
        <authorList>
            <person name="Bishop-Lilly K.A."/>
            <person name="Broomall S.M."/>
            <person name="Chain P.S."/>
            <person name="Chertkov O."/>
            <person name="Coyne S.R."/>
            <person name="Daligault H.E."/>
            <person name="Davenport K.W."/>
            <person name="Erkkila T."/>
            <person name="Frey K.G."/>
            <person name="Gibbons H.S."/>
            <person name="Gu W."/>
            <person name="Jaissle J."/>
            <person name="Johnson S.L."/>
            <person name="Koroleva G.I."/>
            <person name="Ladner J.T."/>
            <person name="Lo C.-C."/>
            <person name="Minogue T.D."/>
            <person name="Munk C."/>
            <person name="Palacios G.F."/>
            <person name="Redden C.L."/>
            <person name="Rosenzweig C.N."/>
            <person name="Scholz M.B."/>
            <person name="Teshima H."/>
            <person name="Xu Y."/>
        </authorList>
    </citation>
    <scope>NUCLEOTIDE SEQUENCE [LARGE SCALE GENOMIC DNA]</scope>
    <source>
        <strain evidence="1 2">DWS 37UF10B-2</strain>
    </source>
</reference>
<name>A0AA88Z7U8_BURCE</name>
<accession>A0AA88Z7U8</accession>
<sequence length="63" mass="6410">MMRELVANEVKQVSGAFSCALNPAPINWAAVGGAALVGAVRGPLGAFLGGAGSYLGQSWNCRF</sequence>